<dbReference type="EMBL" id="RYZH01000039">
    <property type="protein sequence ID" value="RUL85535.1"/>
    <property type="molecule type" value="Genomic_DNA"/>
</dbReference>
<dbReference type="PANTHER" id="PTHR21716">
    <property type="entry name" value="TRANSMEMBRANE PROTEIN"/>
    <property type="match status" value="1"/>
</dbReference>
<sequence length="428" mass="45019">MARADDDAPPRPRPAHPDRDSWTRTVALVVIATVLVLGASTRMTRLIVPIILALVLAIALRPVARAIERAGLGRGVSSILCTMLVALVLLSTAGLVIAQAGRVVRDSDRYLDRFRQIASQVAEPLEGSRVVRLLKGEASATPGAKGSTTPDLASRSNPDGDPERSDGPEPGSPPRSSSASSSSSSSPVGGGGAPAFGSQEDWTRQLRENAGSIGQWALRGVGGVLGILGQIVVVLFLILYILLTRATWADRIVRAGEALGMRLEDEDLEQMGKNIERWVACVLSVALGYSVTIALVSWAIGLPQWPLWGLMTGLLVLIPYFGAVVAGAMLVVVAAVASQALWPPMVMLGVYLLLQTLESYVILPLLYGEAISIDPLAVLIGVLFFGFLWGPLGFVSALPMLVLIRGFVAVTPGSAPIGALFGAEDRGG</sequence>
<evidence type="ECO:0000313" key="9">
    <source>
        <dbReference type="Proteomes" id="UP000280296"/>
    </source>
</evidence>
<feature type="transmembrane region" description="Helical" evidence="7">
    <location>
        <begin position="348"/>
        <end position="367"/>
    </location>
</feature>
<organism evidence="8 9">
    <name type="scientific">Tautonia sociabilis</name>
    <dbReference type="NCBI Taxonomy" id="2080755"/>
    <lineage>
        <taxon>Bacteria</taxon>
        <taxon>Pseudomonadati</taxon>
        <taxon>Planctomycetota</taxon>
        <taxon>Planctomycetia</taxon>
        <taxon>Isosphaerales</taxon>
        <taxon>Isosphaeraceae</taxon>
        <taxon>Tautonia</taxon>
    </lineage>
</organism>
<feature type="transmembrane region" description="Helical" evidence="7">
    <location>
        <begin position="21"/>
        <end position="40"/>
    </location>
</feature>
<comment type="similarity">
    <text evidence="2">Belongs to the autoinducer-2 exporter (AI-2E) (TC 2.A.86) family.</text>
</comment>
<dbReference type="GO" id="GO:0055085">
    <property type="term" value="P:transmembrane transport"/>
    <property type="evidence" value="ECO:0007669"/>
    <property type="project" value="TreeGrafter"/>
</dbReference>
<keyword evidence="9" id="KW-1185">Reference proteome</keyword>
<dbReference type="RefSeq" id="WP_126726911.1">
    <property type="nucleotide sequence ID" value="NZ_RYZH01000039.1"/>
</dbReference>
<feature type="transmembrane region" description="Helical" evidence="7">
    <location>
        <begin position="46"/>
        <end position="64"/>
    </location>
</feature>
<evidence type="ECO:0000256" key="1">
    <source>
        <dbReference type="ARBA" id="ARBA00004141"/>
    </source>
</evidence>
<dbReference type="Pfam" id="PF01594">
    <property type="entry name" value="AI-2E_transport"/>
    <property type="match status" value="2"/>
</dbReference>
<dbReference type="PANTHER" id="PTHR21716:SF16">
    <property type="entry name" value="BLL1467 PROTEIN"/>
    <property type="match status" value="1"/>
</dbReference>
<proteinExistence type="inferred from homology"/>
<evidence type="ECO:0000256" key="7">
    <source>
        <dbReference type="SAM" id="Phobius"/>
    </source>
</evidence>
<dbReference type="AlphaFoldDB" id="A0A432MG97"/>
<evidence type="ECO:0000256" key="5">
    <source>
        <dbReference type="ARBA" id="ARBA00023136"/>
    </source>
</evidence>
<reference evidence="8 9" key="2">
    <citation type="submission" date="2019-01" db="EMBL/GenBank/DDBJ databases">
        <title>Tautonia sociabilis, a novel thermotolerant planctomycete of Isosphaeraceae family, isolated from a 4000 m deep subterranean habitat.</title>
        <authorList>
            <person name="Kovaleva O.L."/>
            <person name="Elcheninov A.G."/>
            <person name="Van Heerden E."/>
            <person name="Toshchakov S.V."/>
            <person name="Novikov A."/>
            <person name="Bonch-Osmolovskaya E.A."/>
            <person name="Kublanov I.V."/>
        </authorList>
    </citation>
    <scope>NUCLEOTIDE SEQUENCE [LARGE SCALE GENOMIC DNA]</scope>
    <source>
        <strain evidence="8 9">GM2012</strain>
    </source>
</reference>
<dbReference type="InterPro" id="IPR002549">
    <property type="entry name" value="AI-2E-like"/>
</dbReference>
<feature type="transmembrane region" description="Helical" evidence="7">
    <location>
        <begin position="76"/>
        <end position="98"/>
    </location>
</feature>
<gene>
    <name evidence="8" type="ORF">TsocGM_18320</name>
</gene>
<evidence type="ECO:0000256" key="6">
    <source>
        <dbReference type="SAM" id="MobiDB-lite"/>
    </source>
</evidence>
<accession>A0A432MG97</accession>
<name>A0A432MG97_9BACT</name>
<feature type="compositionally biased region" description="Low complexity" evidence="6">
    <location>
        <begin position="174"/>
        <end position="187"/>
    </location>
</feature>
<evidence type="ECO:0000256" key="3">
    <source>
        <dbReference type="ARBA" id="ARBA00022692"/>
    </source>
</evidence>
<evidence type="ECO:0000256" key="2">
    <source>
        <dbReference type="ARBA" id="ARBA00009773"/>
    </source>
</evidence>
<protein>
    <submittedName>
        <fullName evidence="8">AI-2E family transporter</fullName>
    </submittedName>
</protein>
<feature type="transmembrane region" description="Helical" evidence="7">
    <location>
        <begin position="216"/>
        <end position="243"/>
    </location>
</feature>
<dbReference type="Proteomes" id="UP000280296">
    <property type="component" value="Unassembled WGS sequence"/>
</dbReference>
<feature type="transmembrane region" description="Helical" evidence="7">
    <location>
        <begin position="278"/>
        <end position="301"/>
    </location>
</feature>
<comment type="subcellular location">
    <subcellularLocation>
        <location evidence="1">Membrane</location>
        <topology evidence="1">Multi-pass membrane protein</topology>
    </subcellularLocation>
</comment>
<evidence type="ECO:0000313" key="8">
    <source>
        <dbReference type="EMBL" id="RUL85535.1"/>
    </source>
</evidence>
<keyword evidence="5 7" id="KW-0472">Membrane</keyword>
<feature type="region of interest" description="Disordered" evidence="6">
    <location>
        <begin position="139"/>
        <end position="198"/>
    </location>
</feature>
<dbReference type="GO" id="GO:0016020">
    <property type="term" value="C:membrane"/>
    <property type="evidence" value="ECO:0007669"/>
    <property type="project" value="UniProtKB-SubCell"/>
</dbReference>
<comment type="caution">
    <text evidence="8">The sequence shown here is derived from an EMBL/GenBank/DDBJ whole genome shotgun (WGS) entry which is preliminary data.</text>
</comment>
<dbReference type="OrthoDB" id="9799225at2"/>
<feature type="transmembrane region" description="Helical" evidence="7">
    <location>
        <begin position="379"/>
        <end position="404"/>
    </location>
</feature>
<feature type="compositionally biased region" description="Polar residues" evidence="6">
    <location>
        <begin position="146"/>
        <end position="157"/>
    </location>
</feature>
<feature type="transmembrane region" description="Helical" evidence="7">
    <location>
        <begin position="307"/>
        <end position="336"/>
    </location>
</feature>
<keyword evidence="4 7" id="KW-1133">Transmembrane helix</keyword>
<reference evidence="8 9" key="1">
    <citation type="submission" date="2018-12" db="EMBL/GenBank/DDBJ databases">
        <authorList>
            <person name="Toschakov S.V."/>
        </authorList>
    </citation>
    <scope>NUCLEOTIDE SEQUENCE [LARGE SCALE GENOMIC DNA]</scope>
    <source>
        <strain evidence="8 9">GM2012</strain>
    </source>
</reference>
<evidence type="ECO:0000256" key="4">
    <source>
        <dbReference type="ARBA" id="ARBA00022989"/>
    </source>
</evidence>
<keyword evidence="3 7" id="KW-0812">Transmembrane</keyword>